<evidence type="ECO:0000313" key="1">
    <source>
        <dbReference type="EMBL" id="GFE83587.1"/>
    </source>
</evidence>
<protein>
    <submittedName>
        <fullName evidence="1">Uncharacterized protein</fullName>
    </submittedName>
</protein>
<dbReference type="Proteomes" id="UP000445000">
    <property type="component" value="Unassembled WGS sequence"/>
</dbReference>
<proteinExistence type="predicted"/>
<dbReference type="AlphaFoldDB" id="A0A829YJQ4"/>
<reference evidence="2" key="1">
    <citation type="submission" date="2020-01" db="EMBL/GenBank/DDBJ databases">
        <title>'Steroidobacter agaridevorans' sp. nov., agar-degrading bacteria isolated from rhizosphere soils.</title>
        <authorList>
            <person name="Ikenaga M."/>
            <person name="Kataoka M."/>
            <person name="Murouchi A."/>
            <person name="Katsuragi S."/>
            <person name="Sakai M."/>
        </authorList>
    </citation>
    <scope>NUCLEOTIDE SEQUENCE [LARGE SCALE GENOMIC DNA]</scope>
    <source>
        <strain evidence="2">YU21-B</strain>
    </source>
</reference>
<name>A0A829YJQ4_9GAMM</name>
<gene>
    <name evidence="1" type="ORF">GCM10011487_55870</name>
</gene>
<sequence>MRILKPVVYLLAAIGLAFVALNLYLSSGLVRSCDVDSLTTVVSPDGQREARLRIVTCNYESSPMVTLSLSRQSTPKVEHSTRIGVATSTELDLTWLSNEDLRLSYPESFVLASTAPFLDGVEIQFSPKKIVRD</sequence>
<dbReference type="RefSeq" id="WP_161815189.1">
    <property type="nucleotide sequence ID" value="NZ_BLJN01000006.1"/>
</dbReference>
<accession>A0A829YJQ4</accession>
<keyword evidence="2" id="KW-1185">Reference proteome</keyword>
<comment type="caution">
    <text evidence="1">The sequence shown here is derived from an EMBL/GenBank/DDBJ whole genome shotgun (WGS) entry which is preliminary data.</text>
</comment>
<evidence type="ECO:0000313" key="2">
    <source>
        <dbReference type="Proteomes" id="UP000445000"/>
    </source>
</evidence>
<organism evidence="1 2">
    <name type="scientific">Steroidobacter agaridevorans</name>
    <dbReference type="NCBI Taxonomy" id="2695856"/>
    <lineage>
        <taxon>Bacteria</taxon>
        <taxon>Pseudomonadati</taxon>
        <taxon>Pseudomonadota</taxon>
        <taxon>Gammaproteobacteria</taxon>
        <taxon>Steroidobacterales</taxon>
        <taxon>Steroidobacteraceae</taxon>
        <taxon>Steroidobacter</taxon>
    </lineage>
</organism>
<dbReference type="EMBL" id="BLJN01000006">
    <property type="protein sequence ID" value="GFE83587.1"/>
    <property type="molecule type" value="Genomic_DNA"/>
</dbReference>